<proteinExistence type="predicted"/>
<evidence type="ECO:0000313" key="2">
    <source>
        <dbReference type="Proteomes" id="UP000632138"/>
    </source>
</evidence>
<dbReference type="RefSeq" id="WP_203380369.1">
    <property type="nucleotide sequence ID" value="NZ_JAENHP010000014.1"/>
</dbReference>
<sequence length="427" mass="46650">MANFTDNWTSNPKPYKPPVPVGPGVPVVGYQVTATQGVGLPTLDGLPTPEIMAIWEVAGDTWASAPDGAPLVLMRPFMSEEKDKYRWGRRDYLREPGYDVTDSKIREMAAAQREELEKNFWAGKQLAYGKDAPVVVPEGVVGIRFRGGDWEGVPAGEYHVVDLIAEKIDQEQLAPFTLQIEGGHGTFWIKPEVLGGVDESAAEAAAEAGLNRPVPVATIMAAFQAAPQSWAQYLPQDKLLSNGPELHYVTNEQMGAANVVERMPTDDEVRRAAAARDQRYVDGLQDPGVRLGNDILVNAGHQGIGVEYHEALHWFSHTAVRTVLGWHFNEGTTEYFTRKLLAEPGLANTVRRDQDQYRNQIAGVTGLIEHHIVSEAQLAAAYFSGEVGPLFQQFSVHTEDSLSLQAYAANLGRNSGAAQEVLGNLLG</sequence>
<accession>A0ABS2AKR0</accession>
<dbReference type="Proteomes" id="UP000632138">
    <property type="component" value="Unassembled WGS sequence"/>
</dbReference>
<dbReference type="EMBL" id="JAENHP010000014">
    <property type="protein sequence ID" value="MBM2620386.1"/>
    <property type="molecule type" value="Genomic_DNA"/>
</dbReference>
<name>A0ABS2AKR0_9ACTN</name>
<reference evidence="1 2" key="1">
    <citation type="submission" date="2021-01" db="EMBL/GenBank/DDBJ databases">
        <title>Actinoplanes sp. nov. LDG1-06 isolated from lichen.</title>
        <authorList>
            <person name="Saeng-In P."/>
            <person name="Phongsopitanun W."/>
            <person name="Kanchanasin P."/>
            <person name="Yuki M."/>
            <person name="Kudo T."/>
            <person name="Ohkuma M."/>
            <person name="Tanasupawat S."/>
        </authorList>
    </citation>
    <scope>NUCLEOTIDE SEQUENCE [LARGE SCALE GENOMIC DNA]</scope>
    <source>
        <strain evidence="1 2">LDG1-06</strain>
    </source>
</reference>
<gene>
    <name evidence="1" type="ORF">JIG36_33230</name>
</gene>
<organism evidence="1 2">
    <name type="scientific">Paractinoplanes ovalisporus</name>
    <dbReference type="NCBI Taxonomy" id="2810368"/>
    <lineage>
        <taxon>Bacteria</taxon>
        <taxon>Bacillati</taxon>
        <taxon>Actinomycetota</taxon>
        <taxon>Actinomycetes</taxon>
        <taxon>Micromonosporales</taxon>
        <taxon>Micromonosporaceae</taxon>
        <taxon>Paractinoplanes</taxon>
    </lineage>
</organism>
<comment type="caution">
    <text evidence="1">The sequence shown here is derived from an EMBL/GenBank/DDBJ whole genome shotgun (WGS) entry which is preliminary data.</text>
</comment>
<protein>
    <submittedName>
        <fullName evidence="1">Uncharacterized protein</fullName>
    </submittedName>
</protein>
<evidence type="ECO:0000313" key="1">
    <source>
        <dbReference type="EMBL" id="MBM2620386.1"/>
    </source>
</evidence>
<keyword evidence="2" id="KW-1185">Reference proteome</keyword>